<dbReference type="RefSeq" id="WP_315745852.1">
    <property type="nucleotide sequence ID" value="NZ_JAVYAA010000003.1"/>
</dbReference>
<keyword evidence="2" id="KW-1185">Reference proteome</keyword>
<dbReference type="InterPro" id="IPR009057">
    <property type="entry name" value="Homeodomain-like_sf"/>
</dbReference>
<name>A0AAJ2N4F4_9BACL</name>
<dbReference type="InterPro" id="IPR052411">
    <property type="entry name" value="c-mor_Regulatory_Protein"/>
</dbReference>
<dbReference type="InterPro" id="IPR049739">
    <property type="entry name" value="YraL-like"/>
</dbReference>
<protein>
    <submittedName>
        <fullName evidence="1">CD3324 family protein</fullName>
    </submittedName>
</protein>
<dbReference type="PANTHER" id="PTHR37812:SF1">
    <property type="entry name" value="MU-LIKE PROPHAGE FLUMU PROTEIN C"/>
    <property type="match status" value="1"/>
</dbReference>
<accession>A0AAJ2N4F4</accession>
<comment type="caution">
    <text evidence="1">The sequence shown here is derived from an EMBL/GenBank/DDBJ whole genome shotgun (WGS) entry which is preliminary data.</text>
</comment>
<reference evidence="2" key="1">
    <citation type="submission" date="2023-09" db="EMBL/GenBank/DDBJ databases">
        <title>Paenibacillus sp. chi10 Genome sequencing and assembly.</title>
        <authorList>
            <person name="Kim I."/>
        </authorList>
    </citation>
    <scope>NUCLEOTIDE SEQUENCE [LARGE SCALE GENOMIC DNA]</scope>
    <source>
        <strain evidence="2">chi10</strain>
    </source>
</reference>
<dbReference type="Proteomes" id="UP001250538">
    <property type="component" value="Unassembled WGS sequence"/>
</dbReference>
<dbReference type="AlphaFoldDB" id="A0AAJ2N4F4"/>
<dbReference type="SUPFAM" id="SSF46689">
    <property type="entry name" value="Homeodomain-like"/>
    <property type="match status" value="1"/>
</dbReference>
<evidence type="ECO:0000313" key="2">
    <source>
        <dbReference type="Proteomes" id="UP001250538"/>
    </source>
</evidence>
<evidence type="ECO:0000313" key="1">
    <source>
        <dbReference type="EMBL" id="MDT8977472.1"/>
    </source>
</evidence>
<dbReference type="NCBIfam" id="NF040785">
    <property type="entry name" value="CD3324_fam"/>
    <property type="match status" value="1"/>
</dbReference>
<sequence length="88" mass="10003">MKYVNADRVLPDSLIQEIQKYIQGGLLYVPAPKSQHKKWGEQSGSRKMLNRRNTAIRHSFATGSTVDELAEQYCLSSDSIKKIVYTKS</sequence>
<organism evidence="1 2">
    <name type="scientific">Paenibacillus suaedae</name>
    <dbReference type="NCBI Taxonomy" id="3077233"/>
    <lineage>
        <taxon>Bacteria</taxon>
        <taxon>Bacillati</taxon>
        <taxon>Bacillota</taxon>
        <taxon>Bacilli</taxon>
        <taxon>Bacillales</taxon>
        <taxon>Paenibacillaceae</taxon>
        <taxon>Paenibacillus</taxon>
    </lineage>
</organism>
<dbReference type="Gene3D" id="1.10.10.60">
    <property type="entry name" value="Homeodomain-like"/>
    <property type="match status" value="1"/>
</dbReference>
<gene>
    <name evidence="1" type="ORF">RQP50_14635</name>
</gene>
<dbReference type="EMBL" id="JAVYAA010000003">
    <property type="protein sequence ID" value="MDT8977472.1"/>
    <property type="molecule type" value="Genomic_DNA"/>
</dbReference>
<proteinExistence type="predicted"/>
<dbReference type="PANTHER" id="PTHR37812">
    <property type="entry name" value="MU-LIKE PROPHAGE FLUMU PROTEIN C"/>
    <property type="match status" value="1"/>
</dbReference>